<reference evidence="2 3" key="1">
    <citation type="submission" date="2024-02" db="EMBL/GenBank/DDBJ databases">
        <title>A draft genome for the cacao thread blight pathogen Marasmius crinis-equi.</title>
        <authorList>
            <person name="Cohen S.P."/>
            <person name="Baruah I.K."/>
            <person name="Amoako-Attah I."/>
            <person name="Bukari Y."/>
            <person name="Meinhardt L.W."/>
            <person name="Bailey B.A."/>
        </authorList>
    </citation>
    <scope>NUCLEOTIDE SEQUENCE [LARGE SCALE GENOMIC DNA]</scope>
    <source>
        <strain evidence="2 3">GH-76</strain>
    </source>
</reference>
<name>A0ABR3EK97_9AGAR</name>
<sequence>MPRKKTRQRPSNPAPHTHERDEECFPPRDLPLEIVSLILRGPQSWDTLHSFSLVSPVWERAAQERMFKCIWIHNTK</sequence>
<evidence type="ECO:0000313" key="2">
    <source>
        <dbReference type="EMBL" id="KAL0563319.1"/>
    </source>
</evidence>
<feature type="compositionally biased region" description="Basic and acidic residues" evidence="1">
    <location>
        <begin position="16"/>
        <end position="25"/>
    </location>
</feature>
<keyword evidence="3" id="KW-1185">Reference proteome</keyword>
<gene>
    <name evidence="2" type="ORF">V5O48_018752</name>
</gene>
<evidence type="ECO:0000313" key="3">
    <source>
        <dbReference type="Proteomes" id="UP001465976"/>
    </source>
</evidence>
<dbReference type="EMBL" id="JBAHYK010003661">
    <property type="protein sequence ID" value="KAL0563319.1"/>
    <property type="molecule type" value="Genomic_DNA"/>
</dbReference>
<comment type="caution">
    <text evidence="2">The sequence shown here is derived from an EMBL/GenBank/DDBJ whole genome shotgun (WGS) entry which is preliminary data.</text>
</comment>
<proteinExistence type="predicted"/>
<feature type="non-terminal residue" evidence="2">
    <location>
        <position position="76"/>
    </location>
</feature>
<feature type="region of interest" description="Disordered" evidence="1">
    <location>
        <begin position="1"/>
        <end position="25"/>
    </location>
</feature>
<accession>A0ABR3EK97</accession>
<protein>
    <recommendedName>
        <fullName evidence="4">F-box domain-containing protein</fullName>
    </recommendedName>
</protein>
<dbReference type="Proteomes" id="UP001465976">
    <property type="component" value="Unassembled WGS sequence"/>
</dbReference>
<evidence type="ECO:0000256" key="1">
    <source>
        <dbReference type="SAM" id="MobiDB-lite"/>
    </source>
</evidence>
<organism evidence="2 3">
    <name type="scientific">Marasmius crinis-equi</name>
    <dbReference type="NCBI Taxonomy" id="585013"/>
    <lineage>
        <taxon>Eukaryota</taxon>
        <taxon>Fungi</taxon>
        <taxon>Dikarya</taxon>
        <taxon>Basidiomycota</taxon>
        <taxon>Agaricomycotina</taxon>
        <taxon>Agaricomycetes</taxon>
        <taxon>Agaricomycetidae</taxon>
        <taxon>Agaricales</taxon>
        <taxon>Marasmiineae</taxon>
        <taxon>Marasmiaceae</taxon>
        <taxon>Marasmius</taxon>
    </lineage>
</organism>
<evidence type="ECO:0008006" key="4">
    <source>
        <dbReference type="Google" id="ProtNLM"/>
    </source>
</evidence>